<keyword evidence="2" id="KW-1185">Reference proteome</keyword>
<dbReference type="Proteomes" id="UP000053477">
    <property type="component" value="Unassembled WGS sequence"/>
</dbReference>
<sequence>MDPRSSKPYQLSYLNAKYIPWTSHSKWTKPYQAPPAPRPLVKPVKRKSAVHRIPSEIWNIIFLYAIVRHGGKRPVVAYRPATYRLETYVTPRVGISANLPQIEEFECVNDIFLLRSILKVCRLWRATAVNSQLLWRYVRNDLPMHFVMKMFQRSGEQPLYADIEFDEAIHEKDAECIQEILGRMSRIKTLKFDAPDSEMFSRYLHWFEQSAPKLQNLALTSRPQAETLLLQGQLPDVAVLSHNAFNVCTPALRTLLLENVVIPWDSQFFYGGNLTHVHLRFIPSHCQMSLSETMKWLGHFRHLELFEMISAGPKDTFLDMRKGERLCLAHLRSLSLQGMTNVITQAFMANLRTPVLTTLDIRHEGSAPPDARHILPAGFASFVTEMSGLELNVAVVPGQINLGVYFVDASDSEPKPKPTLVCKFIYKHGNAASIDVDVPILLSALDRMQFTINVVSLHIDINQANLRNRCQLTPYLLHQLLWRMPQANLLRFVPAAIGKMKLSAEPCLISLCALRGYFEVDGDADARAMVVGTKPHAPALKTIVFEGMTWDAMNVAKLVDWLRIRVLQKAKMERICFVGDDSLALLGVGQFFEGIVTHCDFYTT</sequence>
<evidence type="ECO:0000313" key="1">
    <source>
        <dbReference type="EMBL" id="KLO13818.1"/>
    </source>
</evidence>
<dbReference type="STRING" id="27342.A0A0H2RWK5"/>
<evidence type="ECO:0008006" key="3">
    <source>
        <dbReference type="Google" id="ProtNLM"/>
    </source>
</evidence>
<organism evidence="1 2">
    <name type="scientific">Schizopora paradoxa</name>
    <dbReference type="NCBI Taxonomy" id="27342"/>
    <lineage>
        <taxon>Eukaryota</taxon>
        <taxon>Fungi</taxon>
        <taxon>Dikarya</taxon>
        <taxon>Basidiomycota</taxon>
        <taxon>Agaricomycotina</taxon>
        <taxon>Agaricomycetes</taxon>
        <taxon>Hymenochaetales</taxon>
        <taxon>Schizoporaceae</taxon>
        <taxon>Schizopora</taxon>
    </lineage>
</organism>
<name>A0A0H2RWK5_9AGAM</name>
<dbReference type="AlphaFoldDB" id="A0A0H2RWK5"/>
<dbReference type="EMBL" id="KQ085953">
    <property type="protein sequence ID" value="KLO13818.1"/>
    <property type="molecule type" value="Genomic_DNA"/>
</dbReference>
<reference evidence="1 2" key="1">
    <citation type="submission" date="2015-04" db="EMBL/GenBank/DDBJ databases">
        <title>Complete genome sequence of Schizopora paradoxa KUC8140, a cosmopolitan wood degrader in East Asia.</title>
        <authorList>
            <consortium name="DOE Joint Genome Institute"/>
            <person name="Min B."/>
            <person name="Park H."/>
            <person name="Jang Y."/>
            <person name="Kim J.-J."/>
            <person name="Kim K.H."/>
            <person name="Pangilinan J."/>
            <person name="Lipzen A."/>
            <person name="Riley R."/>
            <person name="Grigoriev I.V."/>
            <person name="Spatafora J.W."/>
            <person name="Choi I.-G."/>
        </authorList>
    </citation>
    <scope>NUCLEOTIDE SEQUENCE [LARGE SCALE GENOMIC DNA]</scope>
    <source>
        <strain evidence="1 2">KUC8140</strain>
    </source>
</reference>
<protein>
    <recommendedName>
        <fullName evidence="3">F-box domain-containing protein</fullName>
    </recommendedName>
</protein>
<dbReference type="OrthoDB" id="2751518at2759"/>
<evidence type="ECO:0000313" key="2">
    <source>
        <dbReference type="Proteomes" id="UP000053477"/>
    </source>
</evidence>
<dbReference type="InParanoid" id="A0A0H2RWK5"/>
<proteinExistence type="predicted"/>
<accession>A0A0H2RWK5</accession>
<gene>
    <name evidence="1" type="ORF">SCHPADRAFT_342734</name>
</gene>